<dbReference type="RefSeq" id="WP_305002793.1">
    <property type="nucleotide sequence ID" value="NZ_JAUQUB010000001.1"/>
</dbReference>
<reference evidence="2 3" key="1">
    <citation type="submission" date="2023-07" db="EMBL/GenBank/DDBJ databases">
        <title>Protaetiibacter sp. nov WY-16 isolated from soil.</title>
        <authorList>
            <person name="Liu B."/>
            <person name="Wan Y."/>
        </authorList>
    </citation>
    <scope>NUCLEOTIDE SEQUENCE [LARGE SCALE GENOMIC DNA]</scope>
    <source>
        <strain evidence="2 3">WY-16</strain>
    </source>
</reference>
<proteinExistence type="predicted"/>
<sequence>MSAATLSSAFAALEPIDLDELVAEASLQTRVDRKYVLDRVRAEGVLQWLADGTRVLEIDGSRSLAYESVYFDTPDLLSYRLAAHARRRRFKLRTRAYLDTDRAYLEMKTRGSRSSTVKERIDYDVRDRSTLTRAGREYADAALDGLGIDPSSLALVPTLTTRYERTTLYLPGSSSRATVDTSLSWQAADGRTLRRPDLVIVETKSGSRTSEVDRLLWANGHRPSTVSKFGTGLAALNPDLPSNKWSRVLRRHFA</sequence>
<accession>A0ABT9BSV0</accession>
<dbReference type="Proteomes" id="UP001241072">
    <property type="component" value="Unassembled WGS sequence"/>
</dbReference>
<organism evidence="2 3">
    <name type="scientific">Antiquaquibacter soli</name>
    <dbReference type="NCBI Taxonomy" id="3064523"/>
    <lineage>
        <taxon>Bacteria</taxon>
        <taxon>Bacillati</taxon>
        <taxon>Actinomycetota</taxon>
        <taxon>Actinomycetes</taxon>
        <taxon>Micrococcales</taxon>
        <taxon>Microbacteriaceae</taxon>
        <taxon>Antiquaquibacter</taxon>
    </lineage>
</organism>
<name>A0ABT9BSV0_9MICO</name>
<evidence type="ECO:0000259" key="1">
    <source>
        <dbReference type="Pfam" id="PF09359"/>
    </source>
</evidence>
<evidence type="ECO:0000313" key="3">
    <source>
        <dbReference type="Proteomes" id="UP001241072"/>
    </source>
</evidence>
<dbReference type="CDD" id="cd07750">
    <property type="entry name" value="PolyPPase_VTC_like"/>
    <property type="match status" value="1"/>
</dbReference>
<dbReference type="InterPro" id="IPR033469">
    <property type="entry name" value="CYTH-like_dom_sf"/>
</dbReference>
<feature type="domain" description="VTC" evidence="1">
    <location>
        <begin position="30"/>
        <end position="236"/>
    </location>
</feature>
<evidence type="ECO:0000313" key="2">
    <source>
        <dbReference type="EMBL" id="MDO7882417.1"/>
    </source>
</evidence>
<dbReference type="SUPFAM" id="SSF55154">
    <property type="entry name" value="CYTH-like phosphatases"/>
    <property type="match status" value="1"/>
</dbReference>
<dbReference type="InterPro" id="IPR018966">
    <property type="entry name" value="VTC_domain"/>
</dbReference>
<protein>
    <submittedName>
        <fullName evidence="2">Polyphosphate polymerase domain-containing protein</fullName>
    </submittedName>
</protein>
<dbReference type="Pfam" id="PF09359">
    <property type="entry name" value="VTC"/>
    <property type="match status" value="1"/>
</dbReference>
<comment type="caution">
    <text evidence="2">The sequence shown here is derived from an EMBL/GenBank/DDBJ whole genome shotgun (WGS) entry which is preliminary data.</text>
</comment>
<dbReference type="EMBL" id="JAUQUB010000001">
    <property type="protein sequence ID" value="MDO7882417.1"/>
    <property type="molecule type" value="Genomic_DNA"/>
</dbReference>
<gene>
    <name evidence="2" type="ORF">Q5716_09300</name>
</gene>
<dbReference type="Gene3D" id="3.20.100.30">
    <property type="entry name" value="VTC, catalytic tunnel domain"/>
    <property type="match status" value="1"/>
</dbReference>
<keyword evidence="3" id="KW-1185">Reference proteome</keyword>
<dbReference type="InterPro" id="IPR042267">
    <property type="entry name" value="VTC_sf"/>
</dbReference>